<dbReference type="PANTHER" id="PTHR24394">
    <property type="entry name" value="ZINC FINGER PROTEIN"/>
    <property type="match status" value="1"/>
</dbReference>
<evidence type="ECO:0000256" key="1">
    <source>
        <dbReference type="ARBA" id="ARBA00004123"/>
    </source>
</evidence>
<dbReference type="Gene3D" id="3.30.160.60">
    <property type="entry name" value="Classic Zinc Finger"/>
    <property type="match status" value="2"/>
</dbReference>
<dbReference type="PROSITE" id="PS00028">
    <property type="entry name" value="ZINC_FINGER_C2H2_1"/>
    <property type="match status" value="2"/>
</dbReference>
<dbReference type="InterPro" id="IPR036236">
    <property type="entry name" value="Znf_C2H2_sf"/>
</dbReference>
<keyword evidence="5" id="KW-0862">Zinc</keyword>
<evidence type="ECO:0000256" key="6">
    <source>
        <dbReference type="ARBA" id="ARBA00023242"/>
    </source>
</evidence>
<protein>
    <recommendedName>
        <fullName evidence="8">C2H2-type domain-containing protein</fullName>
    </recommendedName>
</protein>
<evidence type="ECO:0000313" key="9">
    <source>
        <dbReference type="EMBL" id="CAD7444582.1"/>
    </source>
</evidence>
<evidence type="ECO:0000256" key="4">
    <source>
        <dbReference type="ARBA" id="ARBA00022771"/>
    </source>
</evidence>
<dbReference type="GO" id="GO:0008270">
    <property type="term" value="F:zinc ion binding"/>
    <property type="evidence" value="ECO:0007669"/>
    <property type="project" value="UniProtKB-KW"/>
</dbReference>
<keyword evidence="2" id="KW-0479">Metal-binding</keyword>
<keyword evidence="3" id="KW-0677">Repeat</keyword>
<dbReference type="InterPro" id="IPR013087">
    <property type="entry name" value="Znf_C2H2_type"/>
</dbReference>
<dbReference type="EMBL" id="OD566754">
    <property type="protein sequence ID" value="CAD7444582.1"/>
    <property type="molecule type" value="Genomic_DNA"/>
</dbReference>
<organism evidence="9">
    <name type="scientific">Timema bartmani</name>
    <dbReference type="NCBI Taxonomy" id="61472"/>
    <lineage>
        <taxon>Eukaryota</taxon>
        <taxon>Metazoa</taxon>
        <taxon>Ecdysozoa</taxon>
        <taxon>Arthropoda</taxon>
        <taxon>Hexapoda</taxon>
        <taxon>Insecta</taxon>
        <taxon>Pterygota</taxon>
        <taxon>Neoptera</taxon>
        <taxon>Polyneoptera</taxon>
        <taxon>Phasmatodea</taxon>
        <taxon>Timematodea</taxon>
        <taxon>Timematoidea</taxon>
        <taxon>Timematidae</taxon>
        <taxon>Timema</taxon>
    </lineage>
</organism>
<proteinExistence type="predicted"/>
<dbReference type="GO" id="GO:0005634">
    <property type="term" value="C:nucleus"/>
    <property type="evidence" value="ECO:0007669"/>
    <property type="project" value="UniProtKB-SubCell"/>
</dbReference>
<accession>A0A7R9F057</accession>
<keyword evidence="4 7" id="KW-0863">Zinc-finger</keyword>
<comment type="subcellular location">
    <subcellularLocation>
        <location evidence="1">Nucleus</location>
    </subcellularLocation>
</comment>
<dbReference type="AlphaFoldDB" id="A0A7R9F057"/>
<keyword evidence="6" id="KW-0539">Nucleus</keyword>
<dbReference type="PANTHER" id="PTHR24394:SF44">
    <property type="entry name" value="ZINC FINGER PROTEIN 271-LIKE"/>
    <property type="match status" value="1"/>
</dbReference>
<evidence type="ECO:0000256" key="2">
    <source>
        <dbReference type="ARBA" id="ARBA00022723"/>
    </source>
</evidence>
<feature type="domain" description="C2H2-type" evidence="8">
    <location>
        <begin position="340"/>
        <end position="367"/>
    </location>
</feature>
<evidence type="ECO:0000256" key="3">
    <source>
        <dbReference type="ARBA" id="ARBA00022737"/>
    </source>
</evidence>
<dbReference type="SMART" id="SM00355">
    <property type="entry name" value="ZnF_C2H2"/>
    <property type="match status" value="2"/>
</dbReference>
<feature type="domain" description="C2H2-type" evidence="8">
    <location>
        <begin position="368"/>
        <end position="395"/>
    </location>
</feature>
<sequence length="479" mass="53739">MMRLSELLRLEKKNGFGNDEVKPTKQIKDHGVISQGTRKVKFKGGIPVFELKGENHLGKITLSTTNGDSNPDLPIIGSLVQHESDALDHAATKAVVTIFYSVRCSPLTVSSVINVALMNKRAGHAPRITCASVKDQTTATTKYYTVNALVTEVPRNFTYLLLFECLTSIMKGEYIEEDNEMSEQFLSGTAVSTLNPLCLHIIKEEIKNELDCYGTQFKLESTNDSLVHSVIKQEIKSNPSASGLCEELGVKEELCFDESSIDVSENKIIGLSQNVTNETNRIEGFQEKGDQLKETTFLNMDLNIYQKVVKKHKFDDYNKFLTKKSNPKINIFTHIEQRPHKCDVCSMGFKTKRTLKIHHLVHSVQRPHKCEVCSKSFKMKYNLKNHLLTHSAQRPHKVKDGSSVGLTRSASRRSPTIMYQLALCIPTSLSDNYSESRDQMGYHLETGTACNVLISGARQVSVSNRDADTIRTRSLDFAN</sequence>
<name>A0A7R9F057_9NEOP</name>
<evidence type="ECO:0000256" key="7">
    <source>
        <dbReference type="PROSITE-ProRule" id="PRU00042"/>
    </source>
</evidence>
<reference evidence="9" key="1">
    <citation type="submission" date="2020-11" db="EMBL/GenBank/DDBJ databases">
        <authorList>
            <person name="Tran Van P."/>
        </authorList>
    </citation>
    <scope>NUCLEOTIDE SEQUENCE</scope>
</reference>
<dbReference type="Pfam" id="PF00096">
    <property type="entry name" value="zf-C2H2"/>
    <property type="match status" value="1"/>
</dbReference>
<dbReference type="PROSITE" id="PS50157">
    <property type="entry name" value="ZINC_FINGER_C2H2_2"/>
    <property type="match status" value="2"/>
</dbReference>
<dbReference type="FunFam" id="3.30.160.60:FF:000145">
    <property type="entry name" value="Zinc finger protein 574"/>
    <property type="match status" value="1"/>
</dbReference>
<dbReference type="FunFam" id="3.30.160.60:FF:000446">
    <property type="entry name" value="Zinc finger protein"/>
    <property type="match status" value="1"/>
</dbReference>
<gene>
    <name evidence="9" type="ORF">TBIB3V08_LOCUS6957</name>
</gene>
<dbReference type="SUPFAM" id="SSF57667">
    <property type="entry name" value="beta-beta-alpha zinc fingers"/>
    <property type="match status" value="1"/>
</dbReference>
<dbReference type="GO" id="GO:0000981">
    <property type="term" value="F:DNA-binding transcription factor activity, RNA polymerase II-specific"/>
    <property type="evidence" value="ECO:0007669"/>
    <property type="project" value="TreeGrafter"/>
</dbReference>
<evidence type="ECO:0000259" key="8">
    <source>
        <dbReference type="PROSITE" id="PS50157"/>
    </source>
</evidence>
<evidence type="ECO:0000256" key="5">
    <source>
        <dbReference type="ARBA" id="ARBA00022833"/>
    </source>
</evidence>